<sequence length="124" mass="13799">MVETFRSDRTFTVWQYTVAHHQRVLLRSSRPTESDARIDLHVGGVSGMLLRPSYQGLVIREGTAEERDHVVSVLGPEVFGRGELLHVIGEERMTGFIAGGPLQCREMYADDDAPSGFLPMPETA</sequence>
<name>A0ABY7P581_9ACTN</name>
<keyword evidence="2" id="KW-1185">Reference proteome</keyword>
<dbReference type="Proteomes" id="UP001212326">
    <property type="component" value="Chromosome"/>
</dbReference>
<evidence type="ECO:0000313" key="1">
    <source>
        <dbReference type="EMBL" id="WBO65542.1"/>
    </source>
</evidence>
<gene>
    <name evidence="1" type="ORF">O1G22_23335</name>
</gene>
<evidence type="ECO:0000313" key="2">
    <source>
        <dbReference type="Proteomes" id="UP001212326"/>
    </source>
</evidence>
<reference evidence="1 2" key="1">
    <citation type="submission" date="2022-12" db="EMBL/GenBank/DDBJ databases">
        <authorList>
            <person name="Mo P."/>
        </authorList>
    </citation>
    <scope>NUCLEOTIDE SEQUENCE [LARGE SCALE GENOMIC DNA]</scope>
    <source>
        <strain evidence="1 2">HUAS 2-6</strain>
    </source>
</reference>
<organism evidence="1 2">
    <name type="scientific">Streptomyces camelliae</name>
    <dbReference type="NCBI Taxonomy" id="3004093"/>
    <lineage>
        <taxon>Bacteria</taxon>
        <taxon>Bacillati</taxon>
        <taxon>Actinomycetota</taxon>
        <taxon>Actinomycetes</taxon>
        <taxon>Kitasatosporales</taxon>
        <taxon>Streptomycetaceae</taxon>
        <taxon>Streptomyces</taxon>
    </lineage>
</organism>
<protein>
    <submittedName>
        <fullName evidence="1">Uncharacterized protein</fullName>
    </submittedName>
</protein>
<proteinExistence type="predicted"/>
<dbReference type="EMBL" id="CP115300">
    <property type="protein sequence ID" value="WBO65542.1"/>
    <property type="molecule type" value="Genomic_DNA"/>
</dbReference>
<accession>A0ABY7P581</accession>
<dbReference type="RefSeq" id="WP_270083094.1">
    <property type="nucleotide sequence ID" value="NZ_CP115300.1"/>
</dbReference>